<dbReference type="PANTHER" id="PTHR24213">
    <property type="entry name" value="ACTIN-BINDING LIM PROTEIN"/>
    <property type="match status" value="1"/>
</dbReference>
<dbReference type="GO" id="GO:0007010">
    <property type="term" value="P:cytoskeleton organization"/>
    <property type="evidence" value="ECO:0007669"/>
    <property type="project" value="InterPro"/>
</dbReference>
<dbReference type="InterPro" id="IPR051618">
    <property type="entry name" value="Actin-binding_LIM"/>
</dbReference>
<dbReference type="GO" id="GO:0030032">
    <property type="term" value="P:lamellipodium assembly"/>
    <property type="evidence" value="ECO:0007669"/>
    <property type="project" value="TreeGrafter"/>
</dbReference>
<dbReference type="GeneTree" id="ENSGT00940000160544"/>
<dbReference type="InterPro" id="IPR003128">
    <property type="entry name" value="Villin_headpiece"/>
</dbReference>
<dbReference type="PROSITE" id="PS51089">
    <property type="entry name" value="HP"/>
    <property type="match status" value="1"/>
</dbReference>
<dbReference type="Ensembl" id="ENSEBUT00000025191.1">
    <property type="protein sequence ID" value="ENSEBUP00000024615.1"/>
    <property type="gene ID" value="ENSEBUG00000015190.1"/>
</dbReference>
<feature type="region of interest" description="Disordered" evidence="1">
    <location>
        <begin position="25"/>
        <end position="102"/>
    </location>
</feature>
<dbReference type="PANTHER" id="PTHR24213:SF9">
    <property type="entry name" value="UNCOORDINATED 115A, ISOFORM B-RELATED"/>
    <property type="match status" value="1"/>
</dbReference>
<dbReference type="GO" id="GO:0015629">
    <property type="term" value="C:actin cytoskeleton"/>
    <property type="evidence" value="ECO:0007669"/>
    <property type="project" value="TreeGrafter"/>
</dbReference>
<dbReference type="SUPFAM" id="SSF47050">
    <property type="entry name" value="VHP, Villin headpiece domain"/>
    <property type="match status" value="1"/>
</dbReference>
<dbReference type="Gene3D" id="1.10.950.10">
    <property type="entry name" value="Villin headpiece domain"/>
    <property type="match status" value="1"/>
</dbReference>
<feature type="compositionally biased region" description="Low complexity" evidence="1">
    <location>
        <begin position="31"/>
        <end position="58"/>
    </location>
</feature>
<name>A0A8C4R3H5_EPTBU</name>
<dbReference type="SMART" id="SM00153">
    <property type="entry name" value="VHP"/>
    <property type="match status" value="1"/>
</dbReference>
<dbReference type="GO" id="GO:0051015">
    <property type="term" value="F:actin filament binding"/>
    <property type="evidence" value="ECO:0007669"/>
    <property type="project" value="TreeGrafter"/>
</dbReference>
<evidence type="ECO:0000313" key="4">
    <source>
        <dbReference type="Proteomes" id="UP000694388"/>
    </source>
</evidence>
<reference evidence="3" key="2">
    <citation type="submission" date="2025-09" db="UniProtKB">
        <authorList>
            <consortium name="Ensembl"/>
        </authorList>
    </citation>
    <scope>IDENTIFICATION</scope>
</reference>
<reference evidence="3" key="1">
    <citation type="submission" date="2025-08" db="UniProtKB">
        <authorList>
            <consortium name="Ensembl"/>
        </authorList>
    </citation>
    <scope>IDENTIFICATION</scope>
</reference>
<protein>
    <recommendedName>
        <fullName evidence="2">HP domain-containing protein</fullName>
    </recommendedName>
</protein>
<feature type="compositionally biased region" description="Basic and acidic residues" evidence="1">
    <location>
        <begin position="59"/>
        <end position="73"/>
    </location>
</feature>
<dbReference type="AlphaFoldDB" id="A0A8C4R3H5"/>
<feature type="domain" description="HP" evidence="2">
    <location>
        <begin position="101"/>
        <end position="167"/>
    </location>
</feature>
<sequence length="167" mass="18582">MAWDPHKWSSGKSYEELRSEFGDEAAVRNISSEMTNTSMSNTGHSGSSTSGTRGGMSSDRSDSMYGNKDDSYGSRDGSYGNRDGSSHSGNGTTTSYSTTFNDSYTTYPAVMLTNKTRDELPEDVDPAIKEKYLSEDEFYEIMEMPRHAFEALPVWRQRNLKKAAGLF</sequence>
<evidence type="ECO:0000256" key="1">
    <source>
        <dbReference type="SAM" id="MobiDB-lite"/>
    </source>
</evidence>
<evidence type="ECO:0000313" key="3">
    <source>
        <dbReference type="Ensembl" id="ENSEBUP00000024615.1"/>
    </source>
</evidence>
<proteinExistence type="predicted"/>
<dbReference type="Proteomes" id="UP000694388">
    <property type="component" value="Unplaced"/>
</dbReference>
<keyword evidence="4" id="KW-1185">Reference proteome</keyword>
<accession>A0A8C4R3H5</accession>
<feature type="compositionally biased region" description="Low complexity" evidence="1">
    <location>
        <begin position="86"/>
        <end position="102"/>
    </location>
</feature>
<dbReference type="InterPro" id="IPR036886">
    <property type="entry name" value="Villin_headpiece_dom_sf"/>
</dbReference>
<dbReference type="Pfam" id="PF02209">
    <property type="entry name" value="VHP"/>
    <property type="match status" value="1"/>
</dbReference>
<evidence type="ECO:0000259" key="2">
    <source>
        <dbReference type="PROSITE" id="PS51089"/>
    </source>
</evidence>
<organism evidence="3 4">
    <name type="scientific">Eptatretus burgeri</name>
    <name type="common">Inshore hagfish</name>
    <dbReference type="NCBI Taxonomy" id="7764"/>
    <lineage>
        <taxon>Eukaryota</taxon>
        <taxon>Metazoa</taxon>
        <taxon>Chordata</taxon>
        <taxon>Craniata</taxon>
        <taxon>Vertebrata</taxon>
        <taxon>Cyclostomata</taxon>
        <taxon>Myxini</taxon>
        <taxon>Myxiniformes</taxon>
        <taxon>Myxinidae</taxon>
        <taxon>Eptatretinae</taxon>
        <taxon>Eptatretus</taxon>
    </lineage>
</organism>